<keyword evidence="2" id="KW-1185">Reference proteome</keyword>
<evidence type="ECO:0000313" key="1">
    <source>
        <dbReference type="EMBL" id="MEI6002738.1"/>
    </source>
</evidence>
<proteinExistence type="predicted"/>
<protein>
    <recommendedName>
        <fullName evidence="3">HNH endonuclease</fullName>
    </recommendedName>
</protein>
<dbReference type="RefSeq" id="WP_336602348.1">
    <property type="nucleotide sequence ID" value="NZ_JACFYJ010000129.1"/>
</dbReference>
<dbReference type="EMBL" id="JACFYJ010000129">
    <property type="protein sequence ID" value="MEI6002738.1"/>
    <property type="molecule type" value="Genomic_DNA"/>
</dbReference>
<evidence type="ECO:0000313" key="2">
    <source>
        <dbReference type="Proteomes" id="UP001386437"/>
    </source>
</evidence>
<accession>A0ABU8J5B0</accession>
<evidence type="ECO:0008006" key="3">
    <source>
        <dbReference type="Google" id="ProtNLM"/>
    </source>
</evidence>
<gene>
    <name evidence="1" type="ORF">H3V53_38265</name>
</gene>
<sequence length="145" mass="17361">MPTTHTVAHEHEQTQTLHIQIFYPDHPPRTESALFRKTKHHLIHVLDTPCWVCGTKEHREVHHWHAEWADSEGIDWDKMRALHPGFDWSAYREPADFIDSEYNMRILCMKHHRGINHGIHMVPLPMWEMQRIQRADFVFSEDEAK</sequence>
<comment type="caution">
    <text evidence="1">The sequence shown here is derived from an EMBL/GenBank/DDBJ whole genome shotgun (WGS) entry which is preliminary data.</text>
</comment>
<reference evidence="1 2" key="1">
    <citation type="journal article" date="2022" name="Arch. Microbiol.">
        <title>Paraburkholderia bengalensis sp. nov. isolated from roots of Oryza sativa, IR64.</title>
        <authorList>
            <person name="Nag P."/>
            <person name="Mondal N."/>
            <person name="Sarkar J."/>
            <person name="Das S."/>
        </authorList>
    </citation>
    <scope>NUCLEOTIDE SEQUENCE [LARGE SCALE GENOMIC DNA]</scope>
    <source>
        <strain evidence="1 2">IR64_4_BI</strain>
    </source>
</reference>
<organism evidence="1 2">
    <name type="scientific">Paraburkholderia bengalensis</name>
    <dbReference type="NCBI Taxonomy" id="2747562"/>
    <lineage>
        <taxon>Bacteria</taxon>
        <taxon>Pseudomonadati</taxon>
        <taxon>Pseudomonadota</taxon>
        <taxon>Betaproteobacteria</taxon>
        <taxon>Burkholderiales</taxon>
        <taxon>Burkholderiaceae</taxon>
        <taxon>Paraburkholderia</taxon>
    </lineage>
</organism>
<dbReference type="Proteomes" id="UP001386437">
    <property type="component" value="Unassembled WGS sequence"/>
</dbReference>
<name>A0ABU8J5B0_9BURK</name>